<dbReference type="Gene3D" id="1.10.630.10">
    <property type="entry name" value="Cytochrome P450"/>
    <property type="match status" value="1"/>
</dbReference>
<comment type="caution">
    <text evidence="10">The sequence shown here is derived from an EMBL/GenBank/DDBJ whole genome shotgun (WGS) entry which is preliminary data.</text>
</comment>
<reference evidence="10 11" key="1">
    <citation type="submission" date="2023-05" db="EMBL/GenBank/DDBJ databases">
        <title>Streptantibioticus silvisoli sp. nov., acidotolerant actinomycetes 1 from pine litter.</title>
        <authorList>
            <person name="Swiecimska M."/>
            <person name="Golinska P."/>
            <person name="Sangal V."/>
            <person name="Wachnowicz B."/>
            <person name="Goodfellow M."/>
        </authorList>
    </citation>
    <scope>NUCLEOTIDE SEQUENCE</scope>
    <source>
        <strain evidence="10">SL13</strain>
        <strain evidence="9 11">SL54</strain>
    </source>
</reference>
<dbReference type="PANTHER" id="PTHR24291:SF50">
    <property type="entry name" value="BIFUNCTIONAL ALBAFLAVENONE MONOOXYGENASE_TERPENE SYNTHASE"/>
    <property type="match status" value="1"/>
</dbReference>
<evidence type="ECO:0000256" key="2">
    <source>
        <dbReference type="ARBA" id="ARBA00022617"/>
    </source>
</evidence>
<accession>A0AA90H4S1</accession>
<keyword evidence="11" id="KW-1185">Reference proteome</keyword>
<evidence type="ECO:0000313" key="11">
    <source>
        <dbReference type="Proteomes" id="UP001156398"/>
    </source>
</evidence>
<proteinExistence type="inferred from homology"/>
<feature type="binding site" description="axial binding residue" evidence="7">
    <location>
        <position position="389"/>
    </location>
    <ligand>
        <name>heme</name>
        <dbReference type="ChEBI" id="CHEBI:30413"/>
    </ligand>
    <ligandPart>
        <name>Fe</name>
        <dbReference type="ChEBI" id="CHEBI:18248"/>
    </ligandPart>
</feature>
<evidence type="ECO:0000256" key="5">
    <source>
        <dbReference type="ARBA" id="ARBA00023004"/>
    </source>
</evidence>
<evidence type="ECO:0000256" key="8">
    <source>
        <dbReference type="RuleBase" id="RU000461"/>
    </source>
</evidence>
<dbReference type="PANTHER" id="PTHR24291">
    <property type="entry name" value="CYTOCHROME P450 FAMILY 4"/>
    <property type="match status" value="1"/>
</dbReference>
<organism evidence="10">
    <name type="scientific">Streptantibioticus silvisoli</name>
    <dbReference type="NCBI Taxonomy" id="2705255"/>
    <lineage>
        <taxon>Bacteria</taxon>
        <taxon>Bacillati</taxon>
        <taxon>Actinomycetota</taxon>
        <taxon>Actinomycetes</taxon>
        <taxon>Kitasatosporales</taxon>
        <taxon>Streptomycetaceae</taxon>
        <taxon>Streptantibioticus</taxon>
    </lineage>
</organism>
<dbReference type="GO" id="GO:0004497">
    <property type="term" value="F:monooxygenase activity"/>
    <property type="evidence" value="ECO:0007669"/>
    <property type="project" value="UniProtKB-KW"/>
</dbReference>
<comment type="similarity">
    <text evidence="1 8">Belongs to the cytochrome P450 family.</text>
</comment>
<dbReference type="InterPro" id="IPR050196">
    <property type="entry name" value="Cytochrome_P450_Monoox"/>
</dbReference>
<dbReference type="InterPro" id="IPR036396">
    <property type="entry name" value="Cyt_P450_sf"/>
</dbReference>
<keyword evidence="5 7" id="KW-0408">Iron</keyword>
<evidence type="ECO:0000256" key="4">
    <source>
        <dbReference type="ARBA" id="ARBA00023002"/>
    </source>
</evidence>
<keyword evidence="2 7" id="KW-0349">Heme</keyword>
<dbReference type="PRINTS" id="PR00463">
    <property type="entry name" value="EP450I"/>
</dbReference>
<keyword evidence="6 8" id="KW-0503">Monooxygenase</keyword>
<keyword evidence="3 7" id="KW-0479">Metal-binding</keyword>
<sequence>MTGLRSIPRAPGWLPVIGHTRPMAQAPYAFITSLHTTGDLVRVDLGPMPVYFVTSAELAHEVMVTKARSFHKGRFFDRLRQLVGDGLATSDGDLHRAHRRLMQPMFHKQRIAGYAEDMSNRALELAESWTEGETVEVDAVMGEFVVNTIAAALFATDIGAPAAEVVRRNVPVIIQNLLLRTVSPPVLDRVPIPPNRRFDRAAKELLKVIDGVVTAARAAGEGDLAEAPDLLSTLLAARDADTGQALTDEEVRDELGTILFAGTEATASTLAWALYEVATHPEVEERLLAEIDAVVGTGPVTFEDIGRLEYLRKVVDETVRLHSVTLLMRRAIEPVEIGGVTVPAGTEIAFSLYGLHRDPRVFPHADTFDPDRELPREAFLPFGSGNRKCIGDAFSWTEIIIAMATVLARWRLRPSADHTPKEAIAAVPHPDRMPMTVTRRSVREPVPA</sequence>
<dbReference type="Proteomes" id="UP001156398">
    <property type="component" value="Unassembled WGS sequence"/>
</dbReference>
<dbReference type="PRINTS" id="PR00385">
    <property type="entry name" value="P450"/>
</dbReference>
<name>A0AA90H4S1_9ACTN</name>
<dbReference type="InterPro" id="IPR017972">
    <property type="entry name" value="Cyt_P450_CS"/>
</dbReference>
<dbReference type="AlphaFoldDB" id="A0AA90H4S1"/>
<dbReference type="Pfam" id="PF00067">
    <property type="entry name" value="p450"/>
    <property type="match status" value="1"/>
</dbReference>
<dbReference type="PROSITE" id="PS00086">
    <property type="entry name" value="CYTOCHROME_P450"/>
    <property type="match status" value="1"/>
</dbReference>
<dbReference type="GO" id="GO:0005506">
    <property type="term" value="F:iron ion binding"/>
    <property type="evidence" value="ECO:0007669"/>
    <property type="project" value="InterPro"/>
</dbReference>
<dbReference type="GO" id="GO:0016705">
    <property type="term" value="F:oxidoreductase activity, acting on paired donors, with incorporation or reduction of molecular oxygen"/>
    <property type="evidence" value="ECO:0007669"/>
    <property type="project" value="InterPro"/>
</dbReference>
<keyword evidence="4 8" id="KW-0560">Oxidoreductase</keyword>
<evidence type="ECO:0000313" key="10">
    <source>
        <dbReference type="EMBL" id="MDI5970958.1"/>
    </source>
</evidence>
<comment type="cofactor">
    <cofactor evidence="7">
        <name>heme</name>
        <dbReference type="ChEBI" id="CHEBI:30413"/>
    </cofactor>
</comment>
<dbReference type="GO" id="GO:0020037">
    <property type="term" value="F:heme binding"/>
    <property type="evidence" value="ECO:0007669"/>
    <property type="project" value="InterPro"/>
</dbReference>
<evidence type="ECO:0000256" key="7">
    <source>
        <dbReference type="PIRSR" id="PIRSR602401-1"/>
    </source>
</evidence>
<dbReference type="CDD" id="cd11049">
    <property type="entry name" value="CYP170A1-like"/>
    <property type="match status" value="1"/>
</dbReference>
<gene>
    <name evidence="9" type="ORF">POF43_000180</name>
    <name evidence="10" type="ORF">POF50_016680</name>
</gene>
<dbReference type="InterPro" id="IPR001128">
    <property type="entry name" value="Cyt_P450"/>
</dbReference>
<dbReference type="InterPro" id="IPR002401">
    <property type="entry name" value="Cyt_P450_E_grp-I"/>
</dbReference>
<dbReference type="SUPFAM" id="SSF48264">
    <property type="entry name" value="Cytochrome P450"/>
    <property type="match status" value="1"/>
</dbReference>
<dbReference type="EMBL" id="JABXJJ020000019">
    <property type="protein sequence ID" value="MDI5970958.1"/>
    <property type="molecule type" value="Genomic_DNA"/>
</dbReference>
<dbReference type="RefSeq" id="WP_271315175.1">
    <property type="nucleotide sequence ID" value="NZ_JAAGKO020000001.1"/>
</dbReference>
<evidence type="ECO:0000256" key="3">
    <source>
        <dbReference type="ARBA" id="ARBA00022723"/>
    </source>
</evidence>
<evidence type="ECO:0000256" key="6">
    <source>
        <dbReference type="ARBA" id="ARBA00023033"/>
    </source>
</evidence>
<evidence type="ECO:0000256" key="1">
    <source>
        <dbReference type="ARBA" id="ARBA00010617"/>
    </source>
</evidence>
<evidence type="ECO:0000313" key="9">
    <source>
        <dbReference type="EMBL" id="MDI5961154.1"/>
    </source>
</evidence>
<dbReference type="EMBL" id="JAAGKO020000001">
    <property type="protein sequence ID" value="MDI5961154.1"/>
    <property type="molecule type" value="Genomic_DNA"/>
</dbReference>
<protein>
    <submittedName>
        <fullName evidence="10">Cytochrome P450</fullName>
    </submittedName>
</protein>